<evidence type="ECO:0000256" key="4">
    <source>
        <dbReference type="ARBA" id="ARBA00022801"/>
    </source>
</evidence>
<dbReference type="SUPFAM" id="SSF81442">
    <property type="entry name" value="Cytochrome c oxidase subunit I-like"/>
    <property type="match status" value="1"/>
</dbReference>
<keyword evidence="4" id="KW-0378">Hydrolase</keyword>
<reference evidence="8" key="1">
    <citation type="journal article" date="2009" name="FEMS Yeast Res.">
        <title>The complete mitochondrial genome of the yeast Pichia sorbitophila.</title>
        <authorList>
            <person name="Jung P.P."/>
            <person name="Schacherer J."/>
            <person name="Souciet J.-L."/>
            <person name="Potier S."/>
            <person name="Wincker P."/>
            <person name="de Montigny J."/>
        </authorList>
    </citation>
    <scope>NUCLEOTIDE SEQUENCE [LARGE SCALE GENOMIC DNA]</scope>
    <source>
        <strain evidence="8">ATCC MYA-4447 / BCRC 22081 / CBS 7064 / NBRC 10061 / NRRL Y-12695</strain>
    </source>
</reference>
<evidence type="ECO:0000259" key="7">
    <source>
        <dbReference type="PROSITE" id="PS50855"/>
    </source>
</evidence>
<evidence type="ECO:0000313" key="8">
    <source>
        <dbReference type="EMBL" id="CAY39286.1"/>
    </source>
</evidence>
<dbReference type="GeneID" id="8454048"/>
<dbReference type="RefSeq" id="YP_003204916.1">
    <property type="nucleotide sequence ID" value="NC_013255.1"/>
</dbReference>
<comment type="similarity">
    <text evidence="1">In the C-terminal section; belongs to the LAGLIDADG endonuclease family.</text>
</comment>
<dbReference type="InterPro" id="IPR027434">
    <property type="entry name" value="Homing_endonucl"/>
</dbReference>
<keyword evidence="2" id="KW-0540">Nuclease</keyword>
<dbReference type="PANTHER" id="PTHR36181:SF2">
    <property type="entry name" value="INTRON-ENCODED ENDONUCLEASE AI3-RELATED"/>
    <property type="match status" value="1"/>
</dbReference>
<dbReference type="Pfam" id="PF00115">
    <property type="entry name" value="COX1"/>
    <property type="match status" value="1"/>
</dbReference>
<dbReference type="PROSITE" id="PS50855">
    <property type="entry name" value="COX1"/>
    <property type="match status" value="1"/>
</dbReference>
<dbReference type="InterPro" id="IPR036927">
    <property type="entry name" value="Cyt_c_oxase-like_su1_sf"/>
</dbReference>
<evidence type="ECO:0000256" key="5">
    <source>
        <dbReference type="ARBA" id="ARBA00022886"/>
    </source>
</evidence>
<dbReference type="GO" id="GO:0016787">
    <property type="term" value="F:hydrolase activity"/>
    <property type="evidence" value="ECO:0007669"/>
    <property type="project" value="UniProtKB-KW"/>
</dbReference>
<dbReference type="GO" id="GO:0005739">
    <property type="term" value="C:mitochondrion"/>
    <property type="evidence" value="ECO:0007669"/>
    <property type="project" value="UniProtKB-ARBA"/>
</dbReference>
<keyword evidence="6" id="KW-0812">Transmembrane</keyword>
<dbReference type="Pfam" id="PF00961">
    <property type="entry name" value="LAGLIDADG_1"/>
    <property type="match status" value="2"/>
</dbReference>
<accession>C7U030</accession>
<dbReference type="Gene3D" id="3.10.28.10">
    <property type="entry name" value="Homing endonucleases"/>
    <property type="match status" value="2"/>
</dbReference>
<feature type="transmembrane region" description="Helical" evidence="6">
    <location>
        <begin position="106"/>
        <end position="128"/>
    </location>
</feature>
<feature type="transmembrane region" description="Helical" evidence="6">
    <location>
        <begin position="21"/>
        <end position="40"/>
    </location>
</feature>
<dbReference type="InterPro" id="IPR023616">
    <property type="entry name" value="Cyt_c_oxase-like_su1_dom"/>
</dbReference>
<proteinExistence type="inferred from homology"/>
<dbReference type="STRING" id="559304.C7U030"/>
<feature type="domain" description="Cytochrome oxidase subunit I profile" evidence="7">
    <location>
        <begin position="4"/>
        <end position="134"/>
    </location>
</feature>
<feature type="transmembrane region" description="Helical" evidence="6">
    <location>
        <begin position="60"/>
        <end position="85"/>
    </location>
</feature>
<dbReference type="GO" id="GO:0006314">
    <property type="term" value="P:intron homing"/>
    <property type="evidence" value="ECO:0007669"/>
    <property type="project" value="UniProtKB-KW"/>
</dbReference>
<dbReference type="PRINTS" id="PR01165">
    <property type="entry name" value="CYCOXIDASEI"/>
</dbReference>
<dbReference type="GO" id="GO:0020037">
    <property type="term" value="F:heme binding"/>
    <property type="evidence" value="ECO:0007669"/>
    <property type="project" value="InterPro"/>
</dbReference>
<protein>
    <submittedName>
        <fullName evidence="8">Endonuclease, COX1 group I intron encoded</fullName>
    </submittedName>
</protein>
<evidence type="ECO:0000256" key="2">
    <source>
        <dbReference type="ARBA" id="ARBA00022722"/>
    </source>
</evidence>
<dbReference type="GO" id="GO:0016020">
    <property type="term" value="C:membrane"/>
    <property type="evidence" value="ECO:0007669"/>
    <property type="project" value="InterPro"/>
</dbReference>
<name>C7U030_PICSO</name>
<keyword evidence="3 8" id="KW-0255">Endonuclease</keyword>
<dbReference type="AlphaFoldDB" id="C7U030"/>
<keyword evidence="5" id="KW-0404">Intron homing</keyword>
<geneLocation type="mitochondrion" evidence="8"/>
<dbReference type="GO" id="GO:0004519">
    <property type="term" value="F:endonuclease activity"/>
    <property type="evidence" value="ECO:0007669"/>
    <property type="project" value="UniProtKB-KW"/>
</dbReference>
<dbReference type="GO" id="GO:0009060">
    <property type="term" value="P:aerobic respiration"/>
    <property type="evidence" value="ECO:0007669"/>
    <property type="project" value="InterPro"/>
</dbReference>
<gene>
    <name evidence="8" type="primary">ai2</name>
</gene>
<evidence type="ECO:0000256" key="3">
    <source>
        <dbReference type="ARBA" id="ARBA00022759"/>
    </source>
</evidence>
<evidence type="ECO:0000256" key="6">
    <source>
        <dbReference type="SAM" id="Phobius"/>
    </source>
</evidence>
<dbReference type="PANTHER" id="PTHR36181">
    <property type="entry name" value="INTRON-ENCODED ENDONUCLEASE AI3-RELATED"/>
    <property type="match status" value="1"/>
</dbReference>
<feature type="transmembrane region" description="Helical" evidence="6">
    <location>
        <begin position="148"/>
        <end position="168"/>
    </location>
</feature>
<dbReference type="InterPro" id="IPR051289">
    <property type="entry name" value="LAGLIDADG_Endonuclease"/>
</dbReference>
<evidence type="ECO:0000256" key="1">
    <source>
        <dbReference type="ARBA" id="ARBA00009332"/>
    </source>
</evidence>
<keyword evidence="8" id="KW-0496">Mitochondrion</keyword>
<dbReference type="InterPro" id="IPR004860">
    <property type="entry name" value="LAGLIDADG_dom"/>
</dbReference>
<keyword evidence="6" id="KW-1133">Transmembrane helix</keyword>
<dbReference type="SUPFAM" id="SSF55608">
    <property type="entry name" value="Homing endonucleases"/>
    <property type="match status" value="2"/>
</dbReference>
<dbReference type="Gene3D" id="1.20.210.10">
    <property type="entry name" value="Cytochrome c oxidase-like, subunit I domain"/>
    <property type="match status" value="1"/>
</dbReference>
<dbReference type="InParanoid" id="C7U030"/>
<keyword evidence="6" id="KW-0472">Membrane</keyword>
<dbReference type="InterPro" id="IPR000883">
    <property type="entry name" value="Cyt_C_Oxase_1"/>
</dbReference>
<sequence length="488" mass="58813">MKQMSYMTRWTYSTSHKDMAMTYLMYGMMSAMMGTGMSVMMRAELSNGNSQFFHGNNHAFNVIITGHAMAMIFLFVMPVTMGAFGNFFLPMMIGAVDMAFARLNNISFWCLPPGLVCIMCSVTMENGAGTGWTVDMTFWKMSFDAWTTFMYFFIYMYKFMEYSFYLFYNSVKISMNMGKYACMLFNNNMHQRTNMMKYKYLTYKHYNKNNIMNFDEWLVGFTDGDGYFNIYMNETNLKINFTFKLSQNKYNSQLLYLIKNKLKVGKVVSYDNTVSYILRDVNHMQKVMLPIFDKYYLLTSKYYNYLKFKECMLISNNDKLSQEDKMLNMKYMKNMNLPNNYRSPKWNNINYKEMKSVNQIYNMMTKSWLTGFIEAEGNFFYTKKSDIRYMHTFSMTQKLDPMMLYSMKHMLHMKNKMRYYNNFYKLETSNSRSMNFMMNYFMTNNHKNMFKGMKSLEFTLWKRTFNKDRKNYEKMYKMQQMVRKLKKN</sequence>
<dbReference type="EMBL" id="FN356025">
    <property type="protein sequence ID" value="CAY39286.1"/>
    <property type="molecule type" value="Genomic_DNA"/>
</dbReference>
<dbReference type="GO" id="GO:0004129">
    <property type="term" value="F:cytochrome-c oxidase activity"/>
    <property type="evidence" value="ECO:0007669"/>
    <property type="project" value="InterPro"/>
</dbReference>
<organism>
    <name type="scientific">Pichia sorbitophila (strain ATCC MYA-4447 / BCRC 22081 / CBS 7064 / NBRC 10061 / NRRL Y-12695)</name>
    <name type="common">Hybrid yeast</name>
    <dbReference type="NCBI Taxonomy" id="559304"/>
    <lineage>
        <taxon>Eukaryota</taxon>
        <taxon>Fungi</taxon>
        <taxon>Dikarya</taxon>
        <taxon>Ascomycota</taxon>
        <taxon>Saccharomycotina</taxon>
        <taxon>Pichiomycetes</taxon>
        <taxon>Debaryomycetaceae</taxon>
        <taxon>Millerozyma</taxon>
    </lineage>
</organism>